<dbReference type="Pfam" id="PF01381">
    <property type="entry name" value="HTH_3"/>
    <property type="match status" value="1"/>
</dbReference>
<dbReference type="PANTHER" id="PTHR46558">
    <property type="entry name" value="TRACRIPTIONAL REGULATORY PROTEIN-RELATED-RELATED"/>
    <property type="match status" value="1"/>
</dbReference>
<dbReference type="Gene3D" id="1.10.260.40">
    <property type="entry name" value="lambda repressor-like DNA-binding domains"/>
    <property type="match status" value="1"/>
</dbReference>
<proteinExistence type="predicted"/>
<keyword evidence="4" id="KW-1185">Reference proteome</keyword>
<dbReference type="InterPro" id="IPR010982">
    <property type="entry name" value="Lambda_DNA-bd_dom_sf"/>
</dbReference>
<dbReference type="EMBL" id="BQKV01000053">
    <property type="protein sequence ID" value="GJN64920.1"/>
    <property type="molecule type" value="Genomic_DNA"/>
</dbReference>
<sequence length="118" mass="13143">MPNSDIAALGKQICTARKKADLTQEQLSALCHVSTKHLANIEKGIMNPSYEILLAIFRVLPVSLDALILPRTAESECEPKELDQIYLSCPEPVRKALLDSTRSLAMNLTEFYNKIELS</sequence>
<organism evidence="3 4">
    <name type="scientific">Faecalibacterium gallinarum</name>
    <dbReference type="NCBI Taxonomy" id="2903556"/>
    <lineage>
        <taxon>Bacteria</taxon>
        <taxon>Bacillati</taxon>
        <taxon>Bacillota</taxon>
        <taxon>Clostridia</taxon>
        <taxon>Eubacteriales</taxon>
        <taxon>Oscillospiraceae</taxon>
        <taxon>Faecalibacterium</taxon>
    </lineage>
</organism>
<dbReference type="PANTHER" id="PTHR46558:SF3">
    <property type="entry name" value="TRANSCRIPTIONAL REGULATOR"/>
    <property type="match status" value="1"/>
</dbReference>
<accession>A0AA37MZ80</accession>
<feature type="domain" description="HTH cro/C1-type" evidence="2">
    <location>
        <begin position="16"/>
        <end position="67"/>
    </location>
</feature>
<dbReference type="AlphaFoldDB" id="A0AA37MZ80"/>
<keyword evidence="1" id="KW-0238">DNA-binding</keyword>
<name>A0AA37MZ80_9FIRM</name>
<dbReference type="RefSeq" id="WP_238317103.1">
    <property type="nucleotide sequence ID" value="NZ_BQKV01000053.1"/>
</dbReference>
<dbReference type="PROSITE" id="PS50943">
    <property type="entry name" value="HTH_CROC1"/>
    <property type="match status" value="1"/>
</dbReference>
<protein>
    <recommendedName>
        <fullName evidence="2">HTH cro/C1-type domain-containing protein</fullName>
    </recommendedName>
</protein>
<gene>
    <name evidence="3" type="ORF">JCM17207_15450</name>
</gene>
<evidence type="ECO:0000313" key="4">
    <source>
        <dbReference type="Proteomes" id="UP001055185"/>
    </source>
</evidence>
<comment type="caution">
    <text evidence="3">The sequence shown here is derived from an EMBL/GenBank/DDBJ whole genome shotgun (WGS) entry which is preliminary data.</text>
</comment>
<dbReference type="GO" id="GO:0003677">
    <property type="term" value="F:DNA binding"/>
    <property type="evidence" value="ECO:0007669"/>
    <property type="project" value="UniProtKB-KW"/>
</dbReference>
<reference evidence="3" key="1">
    <citation type="journal article" date="2022" name="Int. J. Syst. Evol. Microbiol.">
        <title>Genome-based, phenotypic and chemotaxonomic classification of Faecalibacterium strains: proposal of three novel species Faecalibacterium duncaniae sp. nov., Faecalibacterium hattorii sp. nov. and Faecalibacterium gallinarum sp. nov. .</title>
        <authorList>
            <person name="Sakamoto M."/>
            <person name="Sakurai N."/>
            <person name="Tanno H."/>
            <person name="Iino T."/>
            <person name="Ohkuma M."/>
            <person name="Endo A."/>
        </authorList>
    </citation>
    <scope>NUCLEOTIDE SEQUENCE</scope>
    <source>
        <strain evidence="3">JCM 17207</strain>
    </source>
</reference>
<dbReference type="CDD" id="cd00093">
    <property type="entry name" value="HTH_XRE"/>
    <property type="match status" value="1"/>
</dbReference>
<evidence type="ECO:0000256" key="1">
    <source>
        <dbReference type="ARBA" id="ARBA00023125"/>
    </source>
</evidence>
<dbReference type="InterPro" id="IPR001387">
    <property type="entry name" value="Cro/C1-type_HTH"/>
</dbReference>
<evidence type="ECO:0000313" key="3">
    <source>
        <dbReference type="EMBL" id="GJN64920.1"/>
    </source>
</evidence>
<evidence type="ECO:0000259" key="2">
    <source>
        <dbReference type="PROSITE" id="PS50943"/>
    </source>
</evidence>
<dbReference type="SMART" id="SM00530">
    <property type="entry name" value="HTH_XRE"/>
    <property type="match status" value="1"/>
</dbReference>
<dbReference type="Proteomes" id="UP001055185">
    <property type="component" value="Unassembled WGS sequence"/>
</dbReference>
<dbReference type="SUPFAM" id="SSF47413">
    <property type="entry name" value="lambda repressor-like DNA-binding domains"/>
    <property type="match status" value="1"/>
</dbReference>